<comment type="caution">
    <text evidence="2">The sequence shown here is derived from an EMBL/GenBank/DDBJ whole genome shotgun (WGS) entry which is preliminary data.</text>
</comment>
<name>A0ABD0QA08_CIRMR</name>
<evidence type="ECO:0000313" key="2">
    <source>
        <dbReference type="EMBL" id="KAL0183090.1"/>
    </source>
</evidence>
<feature type="signal peptide" evidence="1">
    <location>
        <begin position="1"/>
        <end position="20"/>
    </location>
</feature>
<gene>
    <name evidence="2" type="ORF">M9458_022465</name>
</gene>
<protein>
    <submittedName>
        <fullName evidence="2">Uncharacterized protein</fullName>
    </submittedName>
</protein>
<feature type="chain" id="PRO_5044841854" evidence="1">
    <location>
        <begin position="21"/>
        <end position="62"/>
    </location>
</feature>
<keyword evidence="3" id="KW-1185">Reference proteome</keyword>
<organism evidence="2 3">
    <name type="scientific">Cirrhinus mrigala</name>
    <name type="common">Mrigala</name>
    <dbReference type="NCBI Taxonomy" id="683832"/>
    <lineage>
        <taxon>Eukaryota</taxon>
        <taxon>Metazoa</taxon>
        <taxon>Chordata</taxon>
        <taxon>Craniata</taxon>
        <taxon>Vertebrata</taxon>
        <taxon>Euteleostomi</taxon>
        <taxon>Actinopterygii</taxon>
        <taxon>Neopterygii</taxon>
        <taxon>Teleostei</taxon>
        <taxon>Ostariophysi</taxon>
        <taxon>Cypriniformes</taxon>
        <taxon>Cyprinidae</taxon>
        <taxon>Labeoninae</taxon>
        <taxon>Labeonini</taxon>
        <taxon>Cirrhinus</taxon>
    </lineage>
</organism>
<dbReference type="AlphaFoldDB" id="A0ABD0QA08"/>
<proteinExistence type="predicted"/>
<keyword evidence="1" id="KW-0732">Signal</keyword>
<feature type="non-terminal residue" evidence="2">
    <location>
        <position position="1"/>
    </location>
</feature>
<feature type="non-terminal residue" evidence="2">
    <location>
        <position position="62"/>
    </location>
</feature>
<evidence type="ECO:0000313" key="3">
    <source>
        <dbReference type="Proteomes" id="UP001529510"/>
    </source>
</evidence>
<dbReference type="EMBL" id="JAMKFB020000010">
    <property type="protein sequence ID" value="KAL0183090.1"/>
    <property type="molecule type" value="Genomic_DNA"/>
</dbReference>
<dbReference type="Proteomes" id="UP001529510">
    <property type="component" value="Unassembled WGS sequence"/>
</dbReference>
<reference evidence="2 3" key="1">
    <citation type="submission" date="2024-05" db="EMBL/GenBank/DDBJ databases">
        <title>Genome sequencing and assembly of Indian major carp, Cirrhinus mrigala (Hamilton, 1822).</title>
        <authorList>
            <person name="Mohindra V."/>
            <person name="Chowdhury L.M."/>
            <person name="Lal K."/>
            <person name="Jena J.K."/>
        </authorList>
    </citation>
    <scope>NUCLEOTIDE SEQUENCE [LARGE SCALE GENOMIC DNA]</scope>
    <source>
        <strain evidence="2">CM1030</strain>
        <tissue evidence="2">Blood</tissue>
    </source>
</reference>
<evidence type="ECO:0000256" key="1">
    <source>
        <dbReference type="SAM" id="SignalP"/>
    </source>
</evidence>
<accession>A0ABD0QA08</accession>
<sequence>TSRTPLALLLRAFLASTADGDQKTWRIRRKIWSQHSWKTVCCVHLRKRPSRMTTISSSNTLT</sequence>